<sequence>MFVQVALISAHTRGPVGFFRPPRCGPCKHTSAIVYYKKYGHLEVSNCSLGPAHRVNAPNARKRTPDIVSSPAPLTASKLKASRRARDGRDRSQRPPAAATCDMFMRRPSILRRRRAAADLRKLITFFIAPLSPDEGGGGVVRCRVRSAAHRDVKKKTKYFRPRSQSVPRPPPVNRLKGSGNSVDSRAAHPAPRTGAVLICETHLKPITASLTPFKGQNTGLIGERGGLILSSVLILRNTHCTPLEKIEGVI</sequence>
<dbReference type="EMBL" id="BGZK01000789">
    <property type="protein sequence ID" value="GBP60518.1"/>
    <property type="molecule type" value="Genomic_DNA"/>
</dbReference>
<evidence type="ECO:0000313" key="3">
    <source>
        <dbReference type="Proteomes" id="UP000299102"/>
    </source>
</evidence>
<organism evidence="2 3">
    <name type="scientific">Eumeta variegata</name>
    <name type="common">Bagworm moth</name>
    <name type="synonym">Eumeta japonica</name>
    <dbReference type="NCBI Taxonomy" id="151549"/>
    <lineage>
        <taxon>Eukaryota</taxon>
        <taxon>Metazoa</taxon>
        <taxon>Ecdysozoa</taxon>
        <taxon>Arthropoda</taxon>
        <taxon>Hexapoda</taxon>
        <taxon>Insecta</taxon>
        <taxon>Pterygota</taxon>
        <taxon>Neoptera</taxon>
        <taxon>Endopterygota</taxon>
        <taxon>Lepidoptera</taxon>
        <taxon>Glossata</taxon>
        <taxon>Ditrysia</taxon>
        <taxon>Tineoidea</taxon>
        <taxon>Psychidae</taxon>
        <taxon>Oiketicinae</taxon>
        <taxon>Eumeta</taxon>
    </lineage>
</organism>
<name>A0A4C1X9M8_EUMVA</name>
<evidence type="ECO:0000313" key="2">
    <source>
        <dbReference type="EMBL" id="GBP60518.1"/>
    </source>
</evidence>
<keyword evidence="3" id="KW-1185">Reference proteome</keyword>
<feature type="region of interest" description="Disordered" evidence="1">
    <location>
        <begin position="154"/>
        <end position="189"/>
    </location>
</feature>
<proteinExistence type="predicted"/>
<dbReference type="Proteomes" id="UP000299102">
    <property type="component" value="Unassembled WGS sequence"/>
</dbReference>
<feature type="region of interest" description="Disordered" evidence="1">
    <location>
        <begin position="56"/>
        <end position="98"/>
    </location>
</feature>
<comment type="caution">
    <text evidence="2">The sequence shown here is derived from an EMBL/GenBank/DDBJ whole genome shotgun (WGS) entry which is preliminary data.</text>
</comment>
<evidence type="ECO:0000256" key="1">
    <source>
        <dbReference type="SAM" id="MobiDB-lite"/>
    </source>
</evidence>
<dbReference type="AlphaFoldDB" id="A0A4C1X9M8"/>
<reference evidence="2 3" key="1">
    <citation type="journal article" date="2019" name="Commun. Biol.">
        <title>The bagworm genome reveals a unique fibroin gene that provides high tensile strength.</title>
        <authorList>
            <person name="Kono N."/>
            <person name="Nakamura H."/>
            <person name="Ohtoshi R."/>
            <person name="Tomita M."/>
            <person name="Numata K."/>
            <person name="Arakawa K."/>
        </authorList>
    </citation>
    <scope>NUCLEOTIDE SEQUENCE [LARGE SCALE GENOMIC DNA]</scope>
</reference>
<protein>
    <submittedName>
        <fullName evidence="2">Uncharacterized protein</fullName>
    </submittedName>
</protein>
<gene>
    <name evidence="2" type="ORF">EVAR_46726_1</name>
</gene>
<feature type="compositionally biased region" description="Basic and acidic residues" evidence="1">
    <location>
        <begin position="84"/>
        <end position="93"/>
    </location>
</feature>
<accession>A0A4C1X9M8</accession>